<dbReference type="InterPro" id="IPR027417">
    <property type="entry name" value="P-loop_NTPase"/>
</dbReference>
<feature type="domain" description="ABC transporter" evidence="4">
    <location>
        <begin position="2"/>
        <end position="251"/>
    </location>
</feature>
<dbReference type="GO" id="GO:0055085">
    <property type="term" value="P:transmembrane transport"/>
    <property type="evidence" value="ECO:0007669"/>
    <property type="project" value="UniProtKB-ARBA"/>
</dbReference>
<dbReference type="InterPro" id="IPR003593">
    <property type="entry name" value="AAA+_ATPase"/>
</dbReference>
<evidence type="ECO:0000256" key="3">
    <source>
        <dbReference type="ARBA" id="ARBA00022840"/>
    </source>
</evidence>
<dbReference type="PANTHER" id="PTHR43776">
    <property type="entry name" value="TRANSPORT ATP-BINDING PROTEIN"/>
    <property type="match status" value="1"/>
</dbReference>
<dbReference type="Gene3D" id="3.40.50.300">
    <property type="entry name" value="P-loop containing nucleotide triphosphate hydrolases"/>
    <property type="match status" value="1"/>
</dbReference>
<evidence type="ECO:0000259" key="4">
    <source>
        <dbReference type="PROSITE" id="PS50893"/>
    </source>
</evidence>
<dbReference type="InterPro" id="IPR017871">
    <property type="entry name" value="ABC_transporter-like_CS"/>
</dbReference>
<organism evidence="5 6">
    <name type="scientific">Lysinibacillus fusiformis</name>
    <dbReference type="NCBI Taxonomy" id="28031"/>
    <lineage>
        <taxon>Bacteria</taxon>
        <taxon>Bacillati</taxon>
        <taxon>Bacillota</taxon>
        <taxon>Bacilli</taxon>
        <taxon>Bacillales</taxon>
        <taxon>Bacillaceae</taxon>
        <taxon>Lysinibacillus</taxon>
    </lineage>
</organism>
<dbReference type="EMBL" id="PDFK01000003">
    <property type="protein sequence ID" value="PKU51272.1"/>
    <property type="molecule type" value="Genomic_DNA"/>
</dbReference>
<keyword evidence="1" id="KW-0813">Transport</keyword>
<dbReference type="SMART" id="SM00382">
    <property type="entry name" value="AAA"/>
    <property type="match status" value="1"/>
</dbReference>
<evidence type="ECO:0000256" key="1">
    <source>
        <dbReference type="ARBA" id="ARBA00022448"/>
    </source>
</evidence>
<dbReference type="CDD" id="cd03257">
    <property type="entry name" value="ABC_NikE_OppD_transporters"/>
    <property type="match status" value="1"/>
</dbReference>
<dbReference type="PROSITE" id="PS00211">
    <property type="entry name" value="ABC_TRANSPORTER_1"/>
    <property type="match status" value="1"/>
</dbReference>
<reference evidence="5 6" key="1">
    <citation type="submission" date="2017-10" db="EMBL/GenBank/DDBJ databases">
        <title>Draft genome of Lysinibacillus fusiformis strain Juneja, a laboratory-derived pathogen of Drosophila melanogaster.</title>
        <authorList>
            <person name="Smith B.R."/>
            <person name="Unckless R.L."/>
        </authorList>
    </citation>
    <scope>NUCLEOTIDE SEQUENCE [LARGE SCALE GENOMIC DNA]</scope>
    <source>
        <strain evidence="5 6">Juneja</strain>
    </source>
</reference>
<dbReference type="GO" id="GO:0005524">
    <property type="term" value="F:ATP binding"/>
    <property type="evidence" value="ECO:0007669"/>
    <property type="project" value="UniProtKB-KW"/>
</dbReference>
<dbReference type="PROSITE" id="PS50893">
    <property type="entry name" value="ABC_TRANSPORTER_2"/>
    <property type="match status" value="1"/>
</dbReference>
<dbReference type="InterPro" id="IPR050319">
    <property type="entry name" value="ABC_transp_ATP-bind"/>
</dbReference>
<dbReference type="Proteomes" id="UP000234956">
    <property type="component" value="Unassembled WGS sequence"/>
</dbReference>
<gene>
    <name evidence="5" type="ORF">CRI88_11120</name>
</gene>
<dbReference type="RefSeq" id="WP_051891653.1">
    <property type="nucleotide sequence ID" value="NZ_JAZBNI010000015.1"/>
</dbReference>
<dbReference type="SUPFAM" id="SSF52540">
    <property type="entry name" value="P-loop containing nucleoside triphosphate hydrolases"/>
    <property type="match status" value="1"/>
</dbReference>
<dbReference type="GO" id="GO:0016887">
    <property type="term" value="F:ATP hydrolysis activity"/>
    <property type="evidence" value="ECO:0007669"/>
    <property type="project" value="InterPro"/>
</dbReference>
<dbReference type="InterPro" id="IPR003439">
    <property type="entry name" value="ABC_transporter-like_ATP-bd"/>
</dbReference>
<comment type="caution">
    <text evidence="5">The sequence shown here is derived from an EMBL/GenBank/DDBJ whole genome shotgun (WGS) entry which is preliminary data.</text>
</comment>
<evidence type="ECO:0000313" key="5">
    <source>
        <dbReference type="EMBL" id="PKU51272.1"/>
    </source>
</evidence>
<dbReference type="PANTHER" id="PTHR43776:SF8">
    <property type="entry name" value="ABC TRANSPORTER, ATP-BINDING PROTEIN"/>
    <property type="match status" value="1"/>
</dbReference>
<dbReference type="Pfam" id="PF00005">
    <property type="entry name" value="ABC_tran"/>
    <property type="match status" value="1"/>
</dbReference>
<sequence>MIQVQQVSKSYSQSRFFRKKNSMVKAVENVSLNIKEGSCFTLLGQSGSGKSTLGKMILGIEKPDDGVILFNGINVHKTTINERKRLQQSLQVVFQDCHSAVNPKLKIRDIIVEPILVYEKLDINQIEDRVGKLLKMVGLSEEDMMKYPQQFSGGQLQRITIARAISTQPRLIVLDESVNSLDVLVQISILKLLKRLQHELKLTYFFITHDIHVARLLADEIAIMHKGRIVEQLLIDELENAKHVATKVLLDSQLKIDSIHHQLDLKEELEL</sequence>
<evidence type="ECO:0000256" key="2">
    <source>
        <dbReference type="ARBA" id="ARBA00022741"/>
    </source>
</evidence>
<accession>A0A2I0UZ90</accession>
<dbReference type="AlphaFoldDB" id="A0A2I0UZ90"/>
<keyword evidence="3 5" id="KW-0067">ATP-binding</keyword>
<proteinExistence type="predicted"/>
<protein>
    <submittedName>
        <fullName evidence="5">ABC transporter ATP-binding protein</fullName>
    </submittedName>
</protein>
<evidence type="ECO:0000313" key="6">
    <source>
        <dbReference type="Proteomes" id="UP000234956"/>
    </source>
</evidence>
<name>A0A2I0UZ90_9BACI</name>
<keyword evidence="2" id="KW-0547">Nucleotide-binding</keyword>